<evidence type="ECO:0000313" key="2">
    <source>
        <dbReference type="Proteomes" id="UP001176961"/>
    </source>
</evidence>
<sequence length="84" mass="9875">MIMFQEFRLHTIKVIQFLASEFIPNLFSELLLLRNLLYRSDSPCSSYWLPRLYLRGLVAHTGNVHVAVSIWLGKDIKSAVRHFR</sequence>
<organism evidence="1 2">
    <name type="scientific">Cylicocyclus nassatus</name>
    <name type="common">Nematode worm</name>
    <dbReference type="NCBI Taxonomy" id="53992"/>
    <lineage>
        <taxon>Eukaryota</taxon>
        <taxon>Metazoa</taxon>
        <taxon>Ecdysozoa</taxon>
        <taxon>Nematoda</taxon>
        <taxon>Chromadorea</taxon>
        <taxon>Rhabditida</taxon>
        <taxon>Rhabditina</taxon>
        <taxon>Rhabditomorpha</taxon>
        <taxon>Strongyloidea</taxon>
        <taxon>Strongylidae</taxon>
        <taxon>Cylicocyclus</taxon>
    </lineage>
</organism>
<proteinExistence type="predicted"/>
<protein>
    <submittedName>
        <fullName evidence="1">Uncharacterized protein</fullName>
    </submittedName>
</protein>
<dbReference type="Proteomes" id="UP001176961">
    <property type="component" value="Unassembled WGS sequence"/>
</dbReference>
<comment type="caution">
    <text evidence="1">The sequence shown here is derived from an EMBL/GenBank/DDBJ whole genome shotgun (WGS) entry which is preliminary data.</text>
</comment>
<name>A0AA36H155_CYLNA</name>
<dbReference type="EMBL" id="CATQJL010000305">
    <property type="protein sequence ID" value="CAJ0601886.1"/>
    <property type="molecule type" value="Genomic_DNA"/>
</dbReference>
<evidence type="ECO:0000313" key="1">
    <source>
        <dbReference type="EMBL" id="CAJ0601886.1"/>
    </source>
</evidence>
<reference evidence="1" key="1">
    <citation type="submission" date="2023-07" db="EMBL/GenBank/DDBJ databases">
        <authorList>
            <consortium name="CYATHOMIX"/>
        </authorList>
    </citation>
    <scope>NUCLEOTIDE SEQUENCE</scope>
    <source>
        <strain evidence="1">N/A</strain>
    </source>
</reference>
<gene>
    <name evidence="1" type="ORF">CYNAS_LOCUS13869</name>
</gene>
<keyword evidence="2" id="KW-1185">Reference proteome</keyword>
<dbReference type="AlphaFoldDB" id="A0AA36H155"/>
<accession>A0AA36H155</accession>